<gene>
    <name evidence="1" type="ORF">LCGC14_1634270</name>
</gene>
<accession>A0A0F9KHB9</accession>
<reference evidence="1" key="1">
    <citation type="journal article" date="2015" name="Nature">
        <title>Complex archaea that bridge the gap between prokaryotes and eukaryotes.</title>
        <authorList>
            <person name="Spang A."/>
            <person name="Saw J.H."/>
            <person name="Jorgensen S.L."/>
            <person name="Zaremba-Niedzwiedzka K."/>
            <person name="Martijn J."/>
            <person name="Lind A.E."/>
            <person name="van Eijk R."/>
            <person name="Schleper C."/>
            <person name="Guy L."/>
            <person name="Ettema T.J."/>
        </authorList>
    </citation>
    <scope>NUCLEOTIDE SEQUENCE</scope>
</reference>
<name>A0A0F9KHB9_9ZZZZ</name>
<dbReference type="EMBL" id="LAZR01013525">
    <property type="protein sequence ID" value="KKM21548.1"/>
    <property type="molecule type" value="Genomic_DNA"/>
</dbReference>
<comment type="caution">
    <text evidence="1">The sequence shown here is derived from an EMBL/GenBank/DDBJ whole genome shotgun (WGS) entry which is preliminary data.</text>
</comment>
<dbReference type="AlphaFoldDB" id="A0A0F9KHB9"/>
<feature type="non-terminal residue" evidence="1">
    <location>
        <position position="1"/>
    </location>
</feature>
<organism evidence="1">
    <name type="scientific">marine sediment metagenome</name>
    <dbReference type="NCBI Taxonomy" id="412755"/>
    <lineage>
        <taxon>unclassified sequences</taxon>
        <taxon>metagenomes</taxon>
        <taxon>ecological metagenomes</taxon>
    </lineage>
</organism>
<evidence type="ECO:0000313" key="1">
    <source>
        <dbReference type="EMBL" id="KKM21548.1"/>
    </source>
</evidence>
<proteinExistence type="predicted"/>
<sequence>DGSMVNLDWLERYIEIKGYVEVFANCALEGNEVGIHMMDLWTNDKGQFLKELETFKKKVEVHDGH</sequence>
<protein>
    <submittedName>
        <fullName evidence="1">Uncharacterized protein</fullName>
    </submittedName>
</protein>